<keyword evidence="11" id="KW-0325">Glycoprotein</keyword>
<keyword evidence="8 14" id="KW-0472">Membrane</keyword>
<dbReference type="InParanoid" id="A0A7J8FWH2"/>
<organism evidence="16 17">
    <name type="scientific">Molossus molossus</name>
    <name type="common">Pallas' mastiff bat</name>
    <name type="synonym">Vespertilio molossus</name>
    <dbReference type="NCBI Taxonomy" id="27622"/>
    <lineage>
        <taxon>Eukaryota</taxon>
        <taxon>Metazoa</taxon>
        <taxon>Chordata</taxon>
        <taxon>Craniata</taxon>
        <taxon>Vertebrata</taxon>
        <taxon>Euteleostomi</taxon>
        <taxon>Mammalia</taxon>
        <taxon>Eutheria</taxon>
        <taxon>Laurasiatheria</taxon>
        <taxon>Chiroptera</taxon>
        <taxon>Yangochiroptera</taxon>
        <taxon>Molossidae</taxon>
        <taxon>Molossus</taxon>
    </lineage>
</organism>
<dbReference type="FunCoup" id="A0A7J8FWH2">
    <property type="interactions" value="172"/>
</dbReference>
<evidence type="ECO:0000256" key="4">
    <source>
        <dbReference type="ARBA" id="ARBA00022692"/>
    </source>
</evidence>
<gene>
    <name evidence="16" type="ORF">HJG59_002984</name>
</gene>
<comment type="function">
    <text evidence="12">Functions as an endocytic receptor on a small subset of myeloid cells specialized for the uptake and processing of material from dead cells. Recognizes filamentous form of actin in association with particular actin-binding domains of cytoskeletal proteins, including spectrin, exposed when cell membranes are damaged, and mediate the cross-presentation of dead-cell associated antigens in a Syk-dependent manner.</text>
</comment>
<dbReference type="PANTHER" id="PTHR47727">
    <property type="entry name" value="C-TYPE LECTIN DOMAIN FAMILY 9 MEMBER A"/>
    <property type="match status" value="1"/>
</dbReference>
<dbReference type="InterPro" id="IPR033992">
    <property type="entry name" value="NKR-like_CTLD"/>
</dbReference>
<dbReference type="SUPFAM" id="SSF56436">
    <property type="entry name" value="C-type lectin-like"/>
    <property type="match status" value="1"/>
</dbReference>
<evidence type="ECO:0000256" key="9">
    <source>
        <dbReference type="ARBA" id="ARBA00023157"/>
    </source>
</evidence>
<evidence type="ECO:0000313" key="16">
    <source>
        <dbReference type="EMBL" id="KAF6452020.1"/>
    </source>
</evidence>
<evidence type="ECO:0000256" key="13">
    <source>
        <dbReference type="ARBA" id="ARBA00074639"/>
    </source>
</evidence>
<keyword evidence="7 14" id="KW-1133">Transmembrane helix</keyword>
<keyword evidence="17" id="KW-1185">Reference proteome</keyword>
<dbReference type="PROSITE" id="PS50041">
    <property type="entry name" value="C_TYPE_LECTIN_2"/>
    <property type="match status" value="1"/>
</dbReference>
<name>A0A7J8FWH2_MOLMO</name>
<comment type="subunit">
    <text evidence="2">Homodimer.</text>
</comment>
<comment type="caution">
    <text evidence="16">The sequence shown here is derived from an EMBL/GenBank/DDBJ whole genome shotgun (WGS) entry which is preliminary data.</text>
</comment>
<evidence type="ECO:0000256" key="12">
    <source>
        <dbReference type="ARBA" id="ARBA00058175"/>
    </source>
</evidence>
<dbReference type="PANTHER" id="PTHR47727:SF1">
    <property type="entry name" value="C-TYPE LECTIN DOMAIN FAMILY 9 MEMBER A"/>
    <property type="match status" value="1"/>
</dbReference>
<dbReference type="GO" id="GO:0006898">
    <property type="term" value="P:receptor-mediated endocytosis"/>
    <property type="evidence" value="ECO:0007669"/>
    <property type="project" value="InterPro"/>
</dbReference>
<dbReference type="InterPro" id="IPR001304">
    <property type="entry name" value="C-type_lectin-like"/>
</dbReference>
<evidence type="ECO:0000256" key="5">
    <source>
        <dbReference type="ARBA" id="ARBA00022734"/>
    </source>
</evidence>
<evidence type="ECO:0000259" key="15">
    <source>
        <dbReference type="PROSITE" id="PS50041"/>
    </source>
</evidence>
<evidence type="ECO:0000256" key="8">
    <source>
        <dbReference type="ARBA" id="ARBA00023136"/>
    </source>
</evidence>
<dbReference type="GO" id="GO:0016020">
    <property type="term" value="C:membrane"/>
    <property type="evidence" value="ECO:0007669"/>
    <property type="project" value="UniProtKB-SubCell"/>
</dbReference>
<dbReference type="InterPro" id="IPR043315">
    <property type="entry name" value="CLEC9A"/>
</dbReference>
<dbReference type="FunFam" id="3.10.100.10:FF:000075">
    <property type="entry name" value="C-type lectin domain family 9 member A"/>
    <property type="match status" value="1"/>
</dbReference>
<dbReference type="InterPro" id="IPR016186">
    <property type="entry name" value="C-type_lectin-like/link_sf"/>
</dbReference>
<evidence type="ECO:0000256" key="11">
    <source>
        <dbReference type="ARBA" id="ARBA00023180"/>
    </source>
</evidence>
<keyword evidence="5 16" id="KW-0430">Lectin</keyword>
<evidence type="ECO:0000256" key="7">
    <source>
        <dbReference type="ARBA" id="ARBA00022989"/>
    </source>
</evidence>
<dbReference type="SMART" id="SM00034">
    <property type="entry name" value="CLECT"/>
    <property type="match status" value="1"/>
</dbReference>
<evidence type="ECO:0000256" key="3">
    <source>
        <dbReference type="ARBA" id="ARBA00022583"/>
    </source>
</evidence>
<keyword evidence="6" id="KW-0735">Signal-anchor</keyword>
<dbReference type="GO" id="GO:0009986">
    <property type="term" value="C:cell surface"/>
    <property type="evidence" value="ECO:0007669"/>
    <property type="project" value="TreeGrafter"/>
</dbReference>
<evidence type="ECO:0000256" key="6">
    <source>
        <dbReference type="ARBA" id="ARBA00022968"/>
    </source>
</evidence>
<accession>A0A7J8FWH2</accession>
<protein>
    <recommendedName>
        <fullName evidence="13">C-type lectin domain family 9 member A</fullName>
    </recommendedName>
</protein>
<reference evidence="16 17" key="1">
    <citation type="journal article" date="2020" name="Nature">
        <title>Six reference-quality genomes reveal evolution of bat adaptations.</title>
        <authorList>
            <person name="Jebb D."/>
            <person name="Huang Z."/>
            <person name="Pippel M."/>
            <person name="Hughes G.M."/>
            <person name="Lavrichenko K."/>
            <person name="Devanna P."/>
            <person name="Winkler S."/>
            <person name="Jermiin L.S."/>
            <person name="Skirmuntt E.C."/>
            <person name="Katzourakis A."/>
            <person name="Burkitt-Gray L."/>
            <person name="Ray D.A."/>
            <person name="Sullivan K.A.M."/>
            <person name="Roscito J.G."/>
            <person name="Kirilenko B.M."/>
            <person name="Davalos L.M."/>
            <person name="Corthals A.P."/>
            <person name="Power M.L."/>
            <person name="Jones G."/>
            <person name="Ransome R.D."/>
            <person name="Dechmann D.K.N."/>
            <person name="Locatelli A.G."/>
            <person name="Puechmaille S.J."/>
            <person name="Fedrigo O."/>
            <person name="Jarvis E.D."/>
            <person name="Hiller M."/>
            <person name="Vernes S.C."/>
            <person name="Myers E.W."/>
            <person name="Teeling E.C."/>
        </authorList>
    </citation>
    <scope>NUCLEOTIDE SEQUENCE [LARGE SCALE GENOMIC DNA]</scope>
    <source>
        <strain evidence="16">MMolMol1</strain>
        <tissue evidence="16">Muscle</tissue>
    </source>
</reference>
<dbReference type="InterPro" id="IPR016187">
    <property type="entry name" value="CTDL_fold"/>
</dbReference>
<keyword evidence="10" id="KW-0675">Receptor</keyword>
<evidence type="ECO:0000256" key="1">
    <source>
        <dbReference type="ARBA" id="ARBA00004606"/>
    </source>
</evidence>
<keyword evidence="3" id="KW-0254">Endocytosis</keyword>
<evidence type="ECO:0000256" key="2">
    <source>
        <dbReference type="ARBA" id="ARBA00011738"/>
    </source>
</evidence>
<keyword evidence="4 14" id="KW-0812">Transmembrane</keyword>
<dbReference type="EMBL" id="JACASF010000010">
    <property type="protein sequence ID" value="KAF6452020.1"/>
    <property type="molecule type" value="Genomic_DNA"/>
</dbReference>
<comment type="subcellular location">
    <subcellularLocation>
        <location evidence="1">Membrane</location>
        <topology evidence="1">Single-pass type II membrane protein</topology>
    </subcellularLocation>
</comment>
<dbReference type="Pfam" id="PF00059">
    <property type="entry name" value="Lectin_C"/>
    <property type="match status" value="1"/>
</dbReference>
<evidence type="ECO:0000313" key="17">
    <source>
        <dbReference type="Proteomes" id="UP000550707"/>
    </source>
</evidence>
<dbReference type="GO" id="GO:0030246">
    <property type="term" value="F:carbohydrate binding"/>
    <property type="evidence" value="ECO:0007669"/>
    <property type="project" value="UniProtKB-KW"/>
</dbReference>
<evidence type="ECO:0000256" key="10">
    <source>
        <dbReference type="ARBA" id="ARBA00023170"/>
    </source>
</evidence>
<dbReference type="Proteomes" id="UP000550707">
    <property type="component" value="Unassembled WGS sequence"/>
</dbReference>
<dbReference type="AlphaFoldDB" id="A0A7J8FWH2"/>
<evidence type="ECO:0000256" key="14">
    <source>
        <dbReference type="SAM" id="Phobius"/>
    </source>
</evidence>
<feature type="transmembrane region" description="Helical" evidence="14">
    <location>
        <begin position="32"/>
        <end position="56"/>
    </location>
</feature>
<dbReference type="Gene3D" id="3.10.100.10">
    <property type="entry name" value="Mannose-Binding Protein A, subunit A"/>
    <property type="match status" value="1"/>
</dbReference>
<proteinExistence type="predicted"/>
<dbReference type="CDD" id="cd03593">
    <property type="entry name" value="CLECT_NK_receptors_like"/>
    <property type="match status" value="1"/>
</dbReference>
<feature type="domain" description="C-type lectin" evidence="15">
    <location>
        <begin position="120"/>
        <end position="233"/>
    </location>
</feature>
<keyword evidence="9" id="KW-1015">Disulfide bond</keyword>
<sequence>MQDEEIYTSLQWDTPTPNSCQKHLSSTKCSGAWCAVMVISCIFCVGSLTASIFLGIKLFQVSAIAKKQQEKLMEQDKALLNFTKWKTSHDLQIKHCQTLLQNSFSSAPNCSPCPDNWIQNEKSCYRIFENWSIWKTGKENCLKERSNLLQIDSKEEMDFITGRLQKIRRGYDYWVGLTQDGPSQPWFWQDGSLPSSDLLPIQRTQSTHRLCGYFRDKVLSSSNCTFWKYFICEKYTLRSPA</sequence>